<dbReference type="EMBL" id="CP124537">
    <property type="protein sequence ID" value="WGV18421.1"/>
    <property type="molecule type" value="Genomic_DNA"/>
</dbReference>
<dbReference type="CDD" id="cd01392">
    <property type="entry name" value="HTH_LacI"/>
    <property type="match status" value="1"/>
</dbReference>
<keyword evidence="1" id="KW-0805">Transcription regulation</keyword>
<dbReference type="InterPro" id="IPR028082">
    <property type="entry name" value="Peripla_BP_I"/>
</dbReference>
<name>A0ABY8QC27_9RHOB</name>
<dbReference type="Gene3D" id="3.40.50.2300">
    <property type="match status" value="2"/>
</dbReference>
<dbReference type="PROSITE" id="PS50932">
    <property type="entry name" value="HTH_LACI_2"/>
    <property type="match status" value="1"/>
</dbReference>
<geneLocation type="plasmid" evidence="5 6">
    <name>unnamed2</name>
</geneLocation>
<evidence type="ECO:0000256" key="1">
    <source>
        <dbReference type="ARBA" id="ARBA00023015"/>
    </source>
</evidence>
<keyword evidence="6" id="KW-1185">Reference proteome</keyword>
<evidence type="ECO:0000259" key="4">
    <source>
        <dbReference type="PROSITE" id="PS50932"/>
    </source>
</evidence>
<dbReference type="SUPFAM" id="SSF47413">
    <property type="entry name" value="lambda repressor-like DNA-binding domains"/>
    <property type="match status" value="1"/>
</dbReference>
<dbReference type="SMART" id="SM00354">
    <property type="entry name" value="HTH_LACI"/>
    <property type="match status" value="1"/>
</dbReference>
<dbReference type="InterPro" id="IPR010982">
    <property type="entry name" value="Lambda_DNA-bd_dom_sf"/>
</dbReference>
<dbReference type="Pfam" id="PF00356">
    <property type="entry name" value="LacI"/>
    <property type="match status" value="1"/>
</dbReference>
<dbReference type="SUPFAM" id="SSF53822">
    <property type="entry name" value="Periplasmic binding protein-like I"/>
    <property type="match status" value="1"/>
</dbReference>
<reference evidence="5 6" key="1">
    <citation type="submission" date="2023-04" db="EMBL/GenBank/DDBJ databases">
        <title>YMD61, complete Genome.</title>
        <authorList>
            <person name="Zhang J."/>
        </authorList>
    </citation>
    <scope>NUCLEOTIDE SEQUENCE [LARGE SCALE GENOMIC DNA]</scope>
    <source>
        <strain evidence="5 6">YMD61</strain>
        <plasmid evidence="5 6">unnamed2</plasmid>
    </source>
</reference>
<keyword evidence="5" id="KW-0614">Plasmid</keyword>
<dbReference type="Proteomes" id="UP001230978">
    <property type="component" value="Plasmid unnamed2"/>
</dbReference>
<feature type="domain" description="HTH lacI-type" evidence="4">
    <location>
        <begin position="4"/>
        <end position="58"/>
    </location>
</feature>
<dbReference type="RefSeq" id="WP_281470638.1">
    <property type="nucleotide sequence ID" value="NZ_CP124537.1"/>
</dbReference>
<dbReference type="PANTHER" id="PTHR30146">
    <property type="entry name" value="LACI-RELATED TRANSCRIPTIONAL REPRESSOR"/>
    <property type="match status" value="1"/>
</dbReference>
<keyword evidence="3" id="KW-0804">Transcription</keyword>
<dbReference type="Gene3D" id="1.10.260.40">
    <property type="entry name" value="lambda repressor-like DNA-binding domains"/>
    <property type="match status" value="1"/>
</dbReference>
<evidence type="ECO:0000256" key="2">
    <source>
        <dbReference type="ARBA" id="ARBA00023125"/>
    </source>
</evidence>
<evidence type="ECO:0000256" key="3">
    <source>
        <dbReference type="ARBA" id="ARBA00023163"/>
    </source>
</evidence>
<evidence type="ECO:0000313" key="6">
    <source>
        <dbReference type="Proteomes" id="UP001230978"/>
    </source>
</evidence>
<organism evidence="5 6">
    <name type="scientific">Fuscovulum ytuae</name>
    <dbReference type="NCBI Taxonomy" id="3042299"/>
    <lineage>
        <taxon>Bacteria</taxon>
        <taxon>Pseudomonadati</taxon>
        <taxon>Pseudomonadota</taxon>
        <taxon>Alphaproteobacteria</taxon>
        <taxon>Rhodobacterales</taxon>
        <taxon>Paracoccaceae</taxon>
        <taxon>Fuscovulum</taxon>
    </lineage>
</organism>
<accession>A0ABY8QC27</accession>
<keyword evidence="2 5" id="KW-0238">DNA-binding</keyword>
<dbReference type="InterPro" id="IPR046335">
    <property type="entry name" value="LacI/GalR-like_sensor"/>
</dbReference>
<sequence length="343" mass="37121">MTVATIKDIARALGLSPSTVSRALSGHERIPESTRAKVRHVAQELGYAPNRAAQTLVGKRNSGFAGLVLTDPGYGREDSYLGEFLSGLGHGLGQNGVDLFLAAIPQGQSELSVIQNIVASRRADGLILGRTSEVDPRVDFLIEAGFPFVTHGRVAAEDRLHDWVDTDGFTAFGEAFDMLYALGHRHFALLTIEELMTFRLHRTEGLMRAIERRGDPEVTVSIVTSPRYDSTRRRQVIHGMLTNTPRPTAVIAMFDGLAMAVLQVAESLSLDVPVDVSVVGFDNIASAATARPGLSTFDSDTFAAARTCAEMLIDRIADPDRPPTHHLIRPKLVLRASHGPVPG</sequence>
<proteinExistence type="predicted"/>
<dbReference type="GO" id="GO:0003677">
    <property type="term" value="F:DNA binding"/>
    <property type="evidence" value="ECO:0007669"/>
    <property type="project" value="UniProtKB-KW"/>
</dbReference>
<protein>
    <submittedName>
        <fullName evidence="5">LacI family DNA-binding transcriptional regulator</fullName>
    </submittedName>
</protein>
<dbReference type="PANTHER" id="PTHR30146:SF109">
    <property type="entry name" value="HTH-TYPE TRANSCRIPTIONAL REGULATOR GALS"/>
    <property type="match status" value="1"/>
</dbReference>
<gene>
    <name evidence="5" type="ORF">QF092_19545</name>
</gene>
<dbReference type="InterPro" id="IPR000843">
    <property type="entry name" value="HTH_LacI"/>
</dbReference>
<evidence type="ECO:0000313" key="5">
    <source>
        <dbReference type="EMBL" id="WGV18421.1"/>
    </source>
</evidence>
<dbReference type="Pfam" id="PF13377">
    <property type="entry name" value="Peripla_BP_3"/>
    <property type="match status" value="1"/>
</dbReference>